<name>A0ABN1R3P0_9ACTN</name>
<reference evidence="2 3" key="1">
    <citation type="journal article" date="2019" name="Int. J. Syst. Evol. Microbiol.">
        <title>The Global Catalogue of Microorganisms (GCM) 10K type strain sequencing project: providing services to taxonomists for standard genome sequencing and annotation.</title>
        <authorList>
            <consortium name="The Broad Institute Genomics Platform"/>
            <consortium name="The Broad Institute Genome Sequencing Center for Infectious Disease"/>
            <person name="Wu L."/>
            <person name="Ma J."/>
        </authorList>
    </citation>
    <scope>NUCLEOTIDE SEQUENCE [LARGE SCALE GENOMIC DNA]</scope>
    <source>
        <strain evidence="2 3">JCM 11136</strain>
    </source>
</reference>
<dbReference type="EMBL" id="BAAAHQ010000049">
    <property type="protein sequence ID" value="GAA0951102.1"/>
    <property type="molecule type" value="Genomic_DNA"/>
</dbReference>
<dbReference type="SUPFAM" id="SSF56601">
    <property type="entry name" value="beta-lactamase/transpeptidase-like"/>
    <property type="match status" value="1"/>
</dbReference>
<dbReference type="InterPro" id="IPR001466">
    <property type="entry name" value="Beta-lactam-related"/>
</dbReference>
<dbReference type="RefSeq" id="WP_343954714.1">
    <property type="nucleotide sequence ID" value="NZ_BAAAHQ010000049.1"/>
</dbReference>
<organism evidence="2 3">
    <name type="scientific">Nonomuraea longicatena</name>
    <dbReference type="NCBI Taxonomy" id="83682"/>
    <lineage>
        <taxon>Bacteria</taxon>
        <taxon>Bacillati</taxon>
        <taxon>Actinomycetota</taxon>
        <taxon>Actinomycetes</taxon>
        <taxon>Streptosporangiales</taxon>
        <taxon>Streptosporangiaceae</taxon>
        <taxon>Nonomuraea</taxon>
    </lineage>
</organism>
<dbReference type="Pfam" id="PF00144">
    <property type="entry name" value="Beta-lactamase"/>
    <property type="match status" value="1"/>
</dbReference>
<accession>A0ABN1R3P0</accession>
<dbReference type="InterPro" id="IPR012338">
    <property type="entry name" value="Beta-lactam/transpept-like"/>
</dbReference>
<evidence type="ECO:0000313" key="2">
    <source>
        <dbReference type="EMBL" id="GAA0951102.1"/>
    </source>
</evidence>
<sequence length="441" mass="46493">MDLRERLDAAASAHGIPGAAIAVWAGGELHEAATGVVNVNTGVETTPDSLFQVGSTTKVWTAALVMQLVGEGRIGLDDPVRAHLPDFGLGYDAAVTVRQLLAHTGGFDGDLFEDTGRGDDCLDRYLSFLGGAGRVHEPGALFSYCNSGYVVLGALVARLRGTTWEQAVREHLMDPLGVTHAALLAEEAVLFRTSAGHLGPDLAVYPKWQMPRSNAPAGSTLCLAPRELVRFGRMLLDGGRAQDGTRVLPESAVAAMRTEQTAVPTAPGLLANAWGLGLELFDWGAYGHDGGTPGQSTMWRIVPGHDVVVAISGNGGAFLGLVEDLVLPLLRETTGLPVPGLPEPPAPRTRVDAGPYAGTYRVPAMSIEVAASADGGLSVTTRPEDFLREAGATETTVLYTHLERDHFVTVEKEGGAHSTLTFVMQDGVAAYLHNSRAVPRV</sequence>
<evidence type="ECO:0000313" key="3">
    <source>
        <dbReference type="Proteomes" id="UP001501578"/>
    </source>
</evidence>
<protein>
    <submittedName>
        <fullName evidence="2">Serine hydrolase domain-containing protein</fullName>
    </submittedName>
</protein>
<dbReference type="PANTHER" id="PTHR46825">
    <property type="entry name" value="D-ALANYL-D-ALANINE-CARBOXYPEPTIDASE/ENDOPEPTIDASE AMPH"/>
    <property type="match status" value="1"/>
</dbReference>
<keyword evidence="2" id="KW-0378">Hydrolase</keyword>
<comment type="caution">
    <text evidence="2">The sequence shown here is derived from an EMBL/GenBank/DDBJ whole genome shotgun (WGS) entry which is preliminary data.</text>
</comment>
<dbReference type="PANTHER" id="PTHR46825:SF8">
    <property type="entry name" value="BETA-LACTAMASE-RELATED"/>
    <property type="match status" value="1"/>
</dbReference>
<proteinExistence type="predicted"/>
<dbReference type="InterPro" id="IPR050491">
    <property type="entry name" value="AmpC-like"/>
</dbReference>
<keyword evidence="3" id="KW-1185">Reference proteome</keyword>
<dbReference type="GO" id="GO:0016787">
    <property type="term" value="F:hydrolase activity"/>
    <property type="evidence" value="ECO:0007669"/>
    <property type="project" value="UniProtKB-KW"/>
</dbReference>
<dbReference type="Proteomes" id="UP001501578">
    <property type="component" value="Unassembled WGS sequence"/>
</dbReference>
<feature type="domain" description="Beta-lactamase-related" evidence="1">
    <location>
        <begin position="7"/>
        <end position="315"/>
    </location>
</feature>
<evidence type="ECO:0000259" key="1">
    <source>
        <dbReference type="Pfam" id="PF00144"/>
    </source>
</evidence>
<gene>
    <name evidence="2" type="ORF">GCM10009560_71420</name>
</gene>
<dbReference type="Gene3D" id="3.40.710.10">
    <property type="entry name" value="DD-peptidase/beta-lactamase superfamily"/>
    <property type="match status" value="1"/>
</dbReference>